<dbReference type="SMART" id="SM00614">
    <property type="entry name" value="ZnF_BED"/>
    <property type="match status" value="1"/>
</dbReference>
<dbReference type="GO" id="GO:1990837">
    <property type="term" value="F:sequence-specific double-stranded DNA binding"/>
    <property type="evidence" value="ECO:0007669"/>
    <property type="project" value="TreeGrafter"/>
</dbReference>
<dbReference type="Pfam" id="PF02892">
    <property type="entry name" value="zf-BED"/>
    <property type="match status" value="1"/>
</dbReference>
<evidence type="ECO:0000256" key="1">
    <source>
        <dbReference type="ARBA" id="ARBA00022723"/>
    </source>
</evidence>
<protein>
    <recommendedName>
        <fullName evidence="4">BED-type domain-containing protein</fullName>
    </recommendedName>
</protein>
<dbReference type="GO" id="GO:0006357">
    <property type="term" value="P:regulation of transcription by RNA polymerase II"/>
    <property type="evidence" value="ECO:0007669"/>
    <property type="project" value="TreeGrafter"/>
</dbReference>
<dbReference type="GO" id="GO:0005634">
    <property type="term" value="C:nucleus"/>
    <property type="evidence" value="ECO:0007669"/>
    <property type="project" value="TreeGrafter"/>
</dbReference>
<keyword evidence="3" id="KW-0862">Zinc</keyword>
<dbReference type="SUPFAM" id="SSF57667">
    <property type="entry name" value="beta-beta-alpha zinc fingers"/>
    <property type="match status" value="1"/>
</dbReference>
<dbReference type="GO" id="GO:0008270">
    <property type="term" value="F:zinc ion binding"/>
    <property type="evidence" value="ECO:0007669"/>
    <property type="project" value="UniProtKB-KW"/>
</dbReference>
<proteinExistence type="predicted"/>
<name>A0A9I9E9F0_CUCME</name>
<keyword evidence="1" id="KW-0479">Metal-binding</keyword>
<feature type="domain" description="BED-type" evidence="4">
    <location>
        <begin position="16"/>
        <end position="45"/>
    </location>
</feature>
<evidence type="ECO:0000259" key="4">
    <source>
        <dbReference type="Pfam" id="PF02892"/>
    </source>
</evidence>
<dbReference type="InterPro" id="IPR036236">
    <property type="entry name" value="Znf_C2H2_sf"/>
</dbReference>
<dbReference type="EnsemblPlants" id="MELO3C030651.2.1">
    <property type="protein sequence ID" value="MELO3C030651.2.1"/>
    <property type="gene ID" value="MELO3C030651.2"/>
</dbReference>
<keyword evidence="2" id="KW-0863">Zinc-finger</keyword>
<dbReference type="InterPro" id="IPR003656">
    <property type="entry name" value="Znf_BED"/>
</dbReference>
<dbReference type="PANTHER" id="PTHR34396:SF27">
    <property type="entry name" value="OS08G0208700 PROTEIN"/>
    <property type="match status" value="1"/>
</dbReference>
<evidence type="ECO:0000256" key="2">
    <source>
        <dbReference type="ARBA" id="ARBA00022771"/>
    </source>
</evidence>
<reference evidence="5" key="1">
    <citation type="submission" date="2023-03" db="UniProtKB">
        <authorList>
            <consortium name="EnsemblPlants"/>
        </authorList>
    </citation>
    <scope>IDENTIFICATION</scope>
</reference>
<accession>A0A9I9E9F0</accession>
<evidence type="ECO:0000256" key="3">
    <source>
        <dbReference type="ARBA" id="ARBA00022833"/>
    </source>
</evidence>
<dbReference type="AlphaFoldDB" id="A0A9I9E9F0"/>
<dbReference type="PANTHER" id="PTHR34396">
    <property type="entry name" value="OS03G0264950 PROTEIN-RELATED"/>
    <property type="match status" value="1"/>
</dbReference>
<organism evidence="5">
    <name type="scientific">Cucumis melo</name>
    <name type="common">Muskmelon</name>
    <dbReference type="NCBI Taxonomy" id="3656"/>
    <lineage>
        <taxon>Eukaryota</taxon>
        <taxon>Viridiplantae</taxon>
        <taxon>Streptophyta</taxon>
        <taxon>Embryophyta</taxon>
        <taxon>Tracheophyta</taxon>
        <taxon>Spermatophyta</taxon>
        <taxon>Magnoliopsida</taxon>
        <taxon>eudicotyledons</taxon>
        <taxon>Gunneridae</taxon>
        <taxon>Pentapetalae</taxon>
        <taxon>rosids</taxon>
        <taxon>fabids</taxon>
        <taxon>Cucurbitales</taxon>
        <taxon>Cucurbitaceae</taxon>
        <taxon>Benincaseae</taxon>
        <taxon>Cucumis</taxon>
    </lineage>
</organism>
<dbReference type="Gramene" id="MELO3C030651.2.1">
    <property type="protein sequence ID" value="MELO3C030651.2.1"/>
    <property type="gene ID" value="MELO3C030651.2"/>
</dbReference>
<evidence type="ECO:0000313" key="5">
    <source>
        <dbReference type="EnsemblPlants" id="MELO3C030651.2.1"/>
    </source>
</evidence>
<sequence>MRTFMEVEGCDPKYPRAACKHCRASYAFDSKRSGTTNLKRHLEKCKKYTNPLEDNVEGEGDSKSSLMATSFISEKCKTMLATIVILDELSFKFIESEGFINFFKH</sequence>
<dbReference type="InterPro" id="IPR053031">
    <property type="entry name" value="Cuticle_assoc_protein"/>
</dbReference>